<accession>A0ABW0KR52</accession>
<evidence type="ECO:0000313" key="4">
    <source>
        <dbReference type="Proteomes" id="UP001596052"/>
    </source>
</evidence>
<comment type="caution">
    <text evidence="3">The sequence shown here is derived from an EMBL/GenBank/DDBJ whole genome shotgun (WGS) entry which is preliminary data.</text>
</comment>
<feature type="chain" id="PRO_5047540051" evidence="1">
    <location>
        <begin position="21"/>
        <end position="213"/>
    </location>
</feature>
<organism evidence="3 4">
    <name type="scientific">Prosthecobacter fluviatilis</name>
    <dbReference type="NCBI Taxonomy" id="445931"/>
    <lineage>
        <taxon>Bacteria</taxon>
        <taxon>Pseudomonadati</taxon>
        <taxon>Verrucomicrobiota</taxon>
        <taxon>Verrucomicrobiia</taxon>
        <taxon>Verrucomicrobiales</taxon>
        <taxon>Verrucomicrobiaceae</taxon>
        <taxon>Prosthecobacter</taxon>
    </lineage>
</organism>
<name>A0ABW0KR52_9BACT</name>
<evidence type="ECO:0000313" key="3">
    <source>
        <dbReference type="EMBL" id="MFC5455011.1"/>
    </source>
</evidence>
<feature type="domain" description="DUF4412" evidence="2">
    <location>
        <begin position="42"/>
        <end position="203"/>
    </location>
</feature>
<gene>
    <name evidence="3" type="ORF">ACFQDI_09115</name>
</gene>
<dbReference type="InterPro" id="IPR025524">
    <property type="entry name" value="DUF4412"/>
</dbReference>
<dbReference type="Pfam" id="PF14371">
    <property type="entry name" value="DUF4412"/>
    <property type="match status" value="1"/>
</dbReference>
<evidence type="ECO:0000256" key="1">
    <source>
        <dbReference type="SAM" id="SignalP"/>
    </source>
</evidence>
<proteinExistence type="predicted"/>
<keyword evidence="1" id="KW-0732">Signal</keyword>
<feature type="signal peptide" evidence="1">
    <location>
        <begin position="1"/>
        <end position="20"/>
    </location>
</feature>
<dbReference type="EMBL" id="JBHSMQ010000003">
    <property type="protein sequence ID" value="MFC5455011.1"/>
    <property type="molecule type" value="Genomic_DNA"/>
</dbReference>
<dbReference type="RefSeq" id="WP_377165674.1">
    <property type="nucleotide sequence ID" value="NZ_JBHSMQ010000003.1"/>
</dbReference>
<dbReference type="Proteomes" id="UP001596052">
    <property type="component" value="Unassembled WGS sequence"/>
</dbReference>
<reference evidence="4" key="1">
    <citation type="journal article" date="2019" name="Int. J. Syst. Evol. Microbiol.">
        <title>The Global Catalogue of Microorganisms (GCM) 10K type strain sequencing project: providing services to taxonomists for standard genome sequencing and annotation.</title>
        <authorList>
            <consortium name="The Broad Institute Genomics Platform"/>
            <consortium name="The Broad Institute Genome Sequencing Center for Infectious Disease"/>
            <person name="Wu L."/>
            <person name="Ma J."/>
        </authorList>
    </citation>
    <scope>NUCLEOTIDE SEQUENCE [LARGE SCALE GENOMIC DNA]</scope>
    <source>
        <strain evidence="4">CGMCC 4.1469</strain>
    </source>
</reference>
<protein>
    <submittedName>
        <fullName evidence="3">DUF4412 domain-containing protein</fullName>
    </submittedName>
</protein>
<evidence type="ECO:0000259" key="2">
    <source>
        <dbReference type="Pfam" id="PF14371"/>
    </source>
</evidence>
<sequence>MKTPALSCIALLLTATFASADWVMVQKVDTAGQPSEVTTKIKGEQARVDMGEKMTVIVGAEGITMLMHEQKMLMKMDPAALKSAAGMAGKMAGGPVAKPVATGQKEKVGEWETEIYTWESSMAKGRFWVAKNFPGYKELSAANDKLGKVVGGAMSSLSPQASDFDGMVVKSEMTMMGKNVVSLLVSAKEQDVDAKDFVPPAGYNEMKMPALPK</sequence>
<keyword evidence="4" id="KW-1185">Reference proteome</keyword>